<comment type="caution">
    <text evidence="2">The sequence shown here is derived from an EMBL/GenBank/DDBJ whole genome shotgun (WGS) entry which is preliminary data.</text>
</comment>
<reference evidence="2" key="1">
    <citation type="submission" date="2023-05" db="EMBL/GenBank/DDBJ databases">
        <title>Whole genome sequence of Commensalibacter sp.</title>
        <authorList>
            <person name="Charoenyingcharoen P."/>
            <person name="Yukphan P."/>
        </authorList>
    </citation>
    <scope>NUCLEOTIDE SEQUENCE</scope>
    <source>
        <strain evidence="2">TBRC 16381</strain>
    </source>
</reference>
<dbReference type="EMBL" id="JASBAO010000001">
    <property type="protein sequence ID" value="MDI2091584.1"/>
    <property type="molecule type" value="Genomic_DNA"/>
</dbReference>
<dbReference type="Gene3D" id="3.40.630.30">
    <property type="match status" value="1"/>
</dbReference>
<dbReference type="RefSeq" id="WP_281448673.1">
    <property type="nucleotide sequence ID" value="NZ_JASBAO010000001.1"/>
</dbReference>
<accession>A0ABT6Q3C0</accession>
<organism evidence="2 3">
    <name type="scientific">Commensalibacter oyaizuii</name>
    <dbReference type="NCBI Taxonomy" id="3043873"/>
    <lineage>
        <taxon>Bacteria</taxon>
        <taxon>Pseudomonadati</taxon>
        <taxon>Pseudomonadota</taxon>
        <taxon>Alphaproteobacteria</taxon>
        <taxon>Acetobacterales</taxon>
        <taxon>Acetobacteraceae</taxon>
    </lineage>
</organism>
<name>A0ABT6Q3C0_9PROT</name>
<evidence type="ECO:0000259" key="1">
    <source>
        <dbReference type="PROSITE" id="PS51186"/>
    </source>
</evidence>
<protein>
    <submittedName>
        <fullName evidence="2">GNAT family N-acetyltransferase</fullName>
    </submittedName>
</protein>
<sequence>MHILPATLNDLEAILQIQDSCYFEIEPESKEAMASKIITSPDTCFIAKDQHSIKGYLLALPSILGKPPQLHMETQELETNPNCLYLHDMAIDPSARGLGISKLLFQKFINTAHQKRLHHACLISIQNSVSFWQQYGFAVVEPDTYLQSKLESYGDNAVYMECRLPAHSPHI</sequence>
<dbReference type="PROSITE" id="PS51186">
    <property type="entry name" value="GNAT"/>
    <property type="match status" value="1"/>
</dbReference>
<dbReference type="CDD" id="cd04301">
    <property type="entry name" value="NAT_SF"/>
    <property type="match status" value="1"/>
</dbReference>
<proteinExistence type="predicted"/>
<evidence type="ECO:0000313" key="3">
    <source>
        <dbReference type="Proteomes" id="UP001431634"/>
    </source>
</evidence>
<dbReference type="SUPFAM" id="SSF55729">
    <property type="entry name" value="Acyl-CoA N-acyltransferases (Nat)"/>
    <property type="match status" value="1"/>
</dbReference>
<dbReference type="Proteomes" id="UP001431634">
    <property type="component" value="Unassembled WGS sequence"/>
</dbReference>
<dbReference type="Pfam" id="PF00583">
    <property type="entry name" value="Acetyltransf_1"/>
    <property type="match status" value="1"/>
</dbReference>
<dbReference type="InterPro" id="IPR016181">
    <property type="entry name" value="Acyl_CoA_acyltransferase"/>
</dbReference>
<evidence type="ECO:0000313" key="2">
    <source>
        <dbReference type="EMBL" id="MDI2091584.1"/>
    </source>
</evidence>
<dbReference type="InterPro" id="IPR000182">
    <property type="entry name" value="GNAT_dom"/>
</dbReference>
<feature type="domain" description="N-acetyltransferase" evidence="1">
    <location>
        <begin position="1"/>
        <end position="165"/>
    </location>
</feature>
<keyword evidence="3" id="KW-1185">Reference proteome</keyword>
<gene>
    <name evidence="2" type="ORF">QJV27_09435</name>
</gene>